<evidence type="ECO:0000259" key="6">
    <source>
        <dbReference type="PROSITE" id="PS50885"/>
    </source>
</evidence>
<feature type="domain" description="HAMP" evidence="6">
    <location>
        <begin position="262"/>
        <end position="308"/>
    </location>
</feature>
<proteinExistence type="inferred from homology"/>
<dbReference type="GO" id="GO:0007165">
    <property type="term" value="P:signal transduction"/>
    <property type="evidence" value="ECO:0007669"/>
    <property type="project" value="UniProtKB-KW"/>
</dbReference>
<dbReference type="InterPro" id="IPR004089">
    <property type="entry name" value="MCPsignal_dom"/>
</dbReference>
<dbReference type="EMBL" id="CP019312">
    <property type="protein sequence ID" value="APX12738.1"/>
    <property type="molecule type" value="Genomic_DNA"/>
</dbReference>
<dbReference type="RefSeq" id="WP_076629162.1">
    <property type="nucleotide sequence ID" value="NZ_CP019312.1"/>
</dbReference>
<dbReference type="STRING" id="299262.BWR18_14375"/>
<dbReference type="GO" id="GO:0016020">
    <property type="term" value="C:membrane"/>
    <property type="evidence" value="ECO:0007669"/>
    <property type="project" value="InterPro"/>
</dbReference>
<evidence type="ECO:0000256" key="4">
    <source>
        <dbReference type="SAM" id="Phobius"/>
    </source>
</evidence>
<feature type="transmembrane region" description="Helical" evidence="4">
    <location>
        <begin position="14"/>
        <end position="36"/>
    </location>
</feature>
<dbReference type="SMART" id="SM00283">
    <property type="entry name" value="MA"/>
    <property type="match status" value="1"/>
</dbReference>
<dbReference type="Pfam" id="PF00015">
    <property type="entry name" value="MCPsignal"/>
    <property type="match status" value="1"/>
</dbReference>
<reference evidence="7 8" key="1">
    <citation type="submission" date="2017-01" db="EMBL/GenBank/DDBJ databases">
        <title>Complete genome of Tateyamaria omphalii DOK1-4 isolated from seawater in Dokdo.</title>
        <authorList>
            <person name="Kim J.H."/>
            <person name="Chi W.-J."/>
        </authorList>
    </citation>
    <scope>NUCLEOTIDE SEQUENCE [LARGE SCALE GENOMIC DNA]</scope>
    <source>
        <strain evidence="7 8">DOK1-4</strain>
    </source>
</reference>
<dbReference type="PROSITE" id="PS50111">
    <property type="entry name" value="CHEMOTAXIS_TRANSDUC_2"/>
    <property type="match status" value="1"/>
</dbReference>
<keyword evidence="8" id="KW-1185">Reference proteome</keyword>
<keyword evidence="3" id="KW-0807">Transducer</keyword>
<evidence type="ECO:0000256" key="3">
    <source>
        <dbReference type="PROSITE-ProRule" id="PRU00284"/>
    </source>
</evidence>
<feature type="transmembrane region" description="Helical" evidence="4">
    <location>
        <begin position="97"/>
        <end position="119"/>
    </location>
</feature>
<sequence length="577" mass="61069">MVDIQRSLEKSRRLAAYWILVGCAVFAVFIGAAGLLLPISSLWPAVMCFGAVALGFWSFKRRHKHYCIIVGQTAVAQSIGLVAALSGTGWQVDGHMLFFAALATLVGLVHVPTIMLAAATTVLHHLSLGLVLPHLVFPSVNLLENAERALFHGAIVGIEVFVLTLIVQKRLDMTRAVHAAFHDADTAFAAAEQAKQAAEAAQHLAEAEAQRAHTAQSEAEDLVHALTKEKAAREQAIAASDAADLRTAEAQKSMYDAQSIVVTSLRDGLEHVAHGDMSYRINAAFPQDYEPLRRDFNRAVGTLGDVIGDVMRGTSDLMDLVAAVERSAHDLARRTEAQVASLEVTSHAVDTLHGAVRASTDNAQATASTADKVRNDAVAGGEIVRRAVTAMGGIETSSREIAKINAVMDGIAFQTNLLALNAGVEAARAGEAGRGFSVVASEVRALSQRATEAARGISDLTEKSNDQVQAGVALVTQAGDALQDIVQSVSGMTRSVQKIADATQAQSDQLSEVNVSVSEIDKVTQGNATMFESTNAACESLTKEMKRMMGSLAQFTLSPQAAQGDDDMPAHGLHAAE</sequence>
<evidence type="ECO:0000256" key="1">
    <source>
        <dbReference type="ARBA" id="ARBA00022500"/>
    </source>
</evidence>
<keyword evidence="1" id="KW-0145">Chemotaxis</keyword>
<accession>A0A1P8MXK1</accession>
<dbReference type="Gene3D" id="1.10.287.950">
    <property type="entry name" value="Methyl-accepting chemotaxis protein"/>
    <property type="match status" value="1"/>
</dbReference>
<evidence type="ECO:0000256" key="2">
    <source>
        <dbReference type="ARBA" id="ARBA00029447"/>
    </source>
</evidence>
<keyword evidence="4" id="KW-1133">Transmembrane helix</keyword>
<dbReference type="PROSITE" id="PS50885">
    <property type="entry name" value="HAMP"/>
    <property type="match status" value="1"/>
</dbReference>
<dbReference type="KEGG" id="tom:BWR18_14375"/>
<evidence type="ECO:0008006" key="9">
    <source>
        <dbReference type="Google" id="ProtNLM"/>
    </source>
</evidence>
<feature type="transmembrane region" description="Helical" evidence="4">
    <location>
        <begin position="126"/>
        <end position="143"/>
    </location>
</feature>
<dbReference type="SUPFAM" id="SSF58104">
    <property type="entry name" value="Methyl-accepting chemotaxis protein (MCP) signaling domain"/>
    <property type="match status" value="1"/>
</dbReference>
<feature type="transmembrane region" description="Helical" evidence="4">
    <location>
        <begin position="149"/>
        <end position="167"/>
    </location>
</feature>
<keyword evidence="4" id="KW-0472">Membrane</keyword>
<dbReference type="OrthoDB" id="8482111at2"/>
<feature type="transmembrane region" description="Helical" evidence="4">
    <location>
        <begin position="42"/>
        <end position="59"/>
    </location>
</feature>
<feature type="domain" description="Methyl-accepting transducer" evidence="5">
    <location>
        <begin position="313"/>
        <end position="542"/>
    </location>
</feature>
<evidence type="ECO:0000313" key="8">
    <source>
        <dbReference type="Proteomes" id="UP000186336"/>
    </source>
</evidence>
<organism evidence="7 8">
    <name type="scientific">Tateyamaria omphalii</name>
    <dbReference type="NCBI Taxonomy" id="299262"/>
    <lineage>
        <taxon>Bacteria</taxon>
        <taxon>Pseudomonadati</taxon>
        <taxon>Pseudomonadota</taxon>
        <taxon>Alphaproteobacteria</taxon>
        <taxon>Rhodobacterales</taxon>
        <taxon>Roseobacteraceae</taxon>
        <taxon>Tateyamaria</taxon>
    </lineage>
</organism>
<dbReference type="InterPro" id="IPR003660">
    <property type="entry name" value="HAMP_dom"/>
</dbReference>
<gene>
    <name evidence="7" type="ORF">BWR18_14375</name>
</gene>
<dbReference type="Proteomes" id="UP000186336">
    <property type="component" value="Chromosome"/>
</dbReference>
<comment type="similarity">
    <text evidence="2">Belongs to the methyl-accepting chemotaxis (MCP) protein family.</text>
</comment>
<dbReference type="PANTHER" id="PTHR43531">
    <property type="entry name" value="PROTEIN ICFG"/>
    <property type="match status" value="1"/>
</dbReference>
<evidence type="ECO:0000313" key="7">
    <source>
        <dbReference type="EMBL" id="APX12738.1"/>
    </source>
</evidence>
<feature type="transmembrane region" description="Helical" evidence="4">
    <location>
        <begin position="66"/>
        <end position="85"/>
    </location>
</feature>
<dbReference type="AlphaFoldDB" id="A0A1P8MXK1"/>
<keyword evidence="4" id="KW-0812">Transmembrane</keyword>
<evidence type="ECO:0000259" key="5">
    <source>
        <dbReference type="PROSITE" id="PS50111"/>
    </source>
</evidence>
<dbReference type="PANTHER" id="PTHR43531:SF11">
    <property type="entry name" value="METHYL-ACCEPTING CHEMOTAXIS PROTEIN 3"/>
    <property type="match status" value="1"/>
</dbReference>
<name>A0A1P8MXK1_9RHOB</name>
<dbReference type="GO" id="GO:0006935">
    <property type="term" value="P:chemotaxis"/>
    <property type="evidence" value="ECO:0007669"/>
    <property type="project" value="UniProtKB-KW"/>
</dbReference>
<dbReference type="InterPro" id="IPR051310">
    <property type="entry name" value="MCP_chemotaxis"/>
</dbReference>
<dbReference type="CDD" id="cd11386">
    <property type="entry name" value="MCP_signal"/>
    <property type="match status" value="1"/>
</dbReference>
<protein>
    <recommendedName>
        <fullName evidence="9">Methyl-accepting chemotaxis protein</fullName>
    </recommendedName>
</protein>